<protein>
    <submittedName>
        <fullName evidence="3">DUF1629 domain-containing protein</fullName>
    </submittedName>
</protein>
<dbReference type="Pfam" id="PF07791">
    <property type="entry name" value="Imm11"/>
    <property type="match status" value="1"/>
</dbReference>
<evidence type="ECO:0000313" key="3">
    <source>
        <dbReference type="EMBL" id="WDM73085.1"/>
    </source>
</evidence>
<dbReference type="EMBL" id="CP082214">
    <property type="protein sequence ID" value="WDM73085.1"/>
    <property type="molecule type" value="Genomic_DNA"/>
</dbReference>
<evidence type="ECO:0000256" key="1">
    <source>
        <dbReference type="SAM" id="MobiDB-lite"/>
    </source>
</evidence>
<organism evidence="3 4">
    <name type="scientific">Xanthomonas cucurbitae</name>
    <dbReference type="NCBI Taxonomy" id="56453"/>
    <lineage>
        <taxon>Bacteria</taxon>
        <taxon>Pseudomonadati</taxon>
        <taxon>Pseudomonadota</taxon>
        <taxon>Gammaproteobacteria</taxon>
        <taxon>Lysobacterales</taxon>
        <taxon>Lysobacteraceae</taxon>
        <taxon>Xanthomonas</taxon>
    </lineage>
</organism>
<evidence type="ECO:0000313" key="4">
    <source>
        <dbReference type="Proteomes" id="UP001214201"/>
    </source>
</evidence>
<sequence>MDGMQRMEKTMTNQPKPGAYYMFISDMQSNRQPCGVRFDNLRQLRSPPRVILRPEEGGFPSMLEQPQMTYDPSAGPEPRDLEPGFGGYWLVSERLHDVMSSFDSSAFAFTEVDYRLADGIKGPRHFLCDVVRELDALDEASSRLKIEVDDEFVRGKFYYFGGGASLSFRSEVLGELHVFRLPFNTSVFCDREFKDAVHDAGIPNDAEVSGISFIDASDL</sequence>
<dbReference type="InterPro" id="IPR012433">
    <property type="entry name" value="Imm11"/>
</dbReference>
<reference evidence="3 4" key="1">
    <citation type="submission" date="2021-08" db="EMBL/GenBank/DDBJ databases">
        <title>Genome sequences of Xanthomonas cucurbitae isolates from 5 Midwestern US states.</title>
        <authorList>
            <person name="Hind S.R."/>
        </authorList>
    </citation>
    <scope>NUCLEOTIDE SEQUENCE [LARGE SCALE GENOMIC DNA]</scope>
    <source>
        <strain evidence="3 4">OH_261</strain>
    </source>
</reference>
<keyword evidence="4" id="KW-1185">Reference proteome</keyword>
<evidence type="ECO:0000259" key="2">
    <source>
        <dbReference type="Pfam" id="PF07791"/>
    </source>
</evidence>
<name>A0ABY7YGQ0_9XANT</name>
<gene>
    <name evidence="3" type="ORF">K6978_08245</name>
</gene>
<feature type="domain" description="Immunity MXAN-0049 protein" evidence="2">
    <location>
        <begin position="20"/>
        <end position="217"/>
    </location>
</feature>
<dbReference type="Proteomes" id="UP001214201">
    <property type="component" value="Chromosome"/>
</dbReference>
<proteinExistence type="predicted"/>
<feature type="region of interest" description="Disordered" evidence="1">
    <location>
        <begin position="54"/>
        <end position="77"/>
    </location>
</feature>
<accession>A0ABY7YGQ0</accession>